<dbReference type="EMBL" id="JAUEPN010000015">
    <property type="protein sequence ID" value="KAK3290135.1"/>
    <property type="molecule type" value="Genomic_DNA"/>
</dbReference>
<sequence>MQVLKGTTAAAAVAAAAGPKIYDALIVGGGPAGMSAALALARVCRTSILFDTGDYRNQGARAMHTFLSRDGIDPVGFRATARQQIQEKYSAQVSFMKTKIVRVSNTEILPGYKGFEATDSANQTFQGRKLVLATGTEDLLPTDVDGYKENWPDHIYQCTFCDGFEQKDFPIGMFTFPNPSYAGFALMALPFNPDVTIYSNGPVPDDEPTQMALKKVLAAGVKLDERPVKRLVNNGEGPANGITVEFESGPPAKLGMLLHRPPTRSRAHDLIEQLGLQTKPNGDVQADPMMLQSSVSGCLVAGDTQESIKQAVVAAANGVRAGAVVSLQLSDEEGNRALAEAEKAKAASL</sequence>
<evidence type="ECO:0000256" key="2">
    <source>
        <dbReference type="ARBA" id="ARBA00022630"/>
    </source>
</evidence>
<protein>
    <recommendedName>
        <fullName evidence="4">FAD/NAD(P)-binding domain-containing protein</fullName>
    </recommendedName>
</protein>
<dbReference type="InterPro" id="IPR023753">
    <property type="entry name" value="FAD/NAD-binding_dom"/>
</dbReference>
<dbReference type="InterPro" id="IPR036188">
    <property type="entry name" value="FAD/NAD-bd_sf"/>
</dbReference>
<dbReference type="GO" id="GO:0097237">
    <property type="term" value="P:cellular response to toxic substance"/>
    <property type="evidence" value="ECO:0007669"/>
    <property type="project" value="UniProtKB-ARBA"/>
</dbReference>
<dbReference type="PANTHER" id="PTHR48105">
    <property type="entry name" value="THIOREDOXIN REDUCTASE 1-RELATED-RELATED"/>
    <property type="match status" value="1"/>
</dbReference>
<dbReference type="Pfam" id="PF07992">
    <property type="entry name" value="Pyr_redox_2"/>
    <property type="match status" value="1"/>
</dbReference>
<dbReference type="RefSeq" id="XP_062653649.1">
    <property type="nucleotide sequence ID" value="XM_062805813.1"/>
</dbReference>
<gene>
    <name evidence="5" type="ORF">B0H64DRAFT_427889</name>
</gene>
<keyword evidence="2" id="KW-0285">Flavoprotein</keyword>
<dbReference type="Gene3D" id="3.50.50.60">
    <property type="entry name" value="FAD/NAD(P)-binding domain"/>
    <property type="match status" value="3"/>
</dbReference>
<comment type="caution">
    <text evidence="5">The sequence shown here is derived from an EMBL/GenBank/DDBJ whole genome shotgun (WGS) entry which is preliminary data.</text>
</comment>
<dbReference type="SUPFAM" id="SSF51905">
    <property type="entry name" value="FAD/NAD(P)-binding domain"/>
    <property type="match status" value="1"/>
</dbReference>
<feature type="domain" description="FAD/NAD(P)-binding" evidence="4">
    <location>
        <begin position="22"/>
        <end position="318"/>
    </location>
</feature>
<dbReference type="PRINTS" id="PR00469">
    <property type="entry name" value="PNDRDTASEII"/>
</dbReference>
<dbReference type="Proteomes" id="UP001278766">
    <property type="component" value="Unassembled WGS sequence"/>
</dbReference>
<dbReference type="GeneID" id="87842761"/>
<dbReference type="GO" id="GO:0016491">
    <property type="term" value="F:oxidoreductase activity"/>
    <property type="evidence" value="ECO:0007669"/>
    <property type="project" value="UniProtKB-KW"/>
</dbReference>
<name>A0AAE0LMB9_9PEZI</name>
<accession>A0AAE0LMB9</accession>
<proteinExistence type="inferred from homology"/>
<keyword evidence="6" id="KW-1185">Reference proteome</keyword>
<comment type="similarity">
    <text evidence="1">Belongs to the class-II pyridine nucleotide-disulfide oxidoreductase family.</text>
</comment>
<dbReference type="PRINTS" id="PR00368">
    <property type="entry name" value="FADPNR"/>
</dbReference>
<evidence type="ECO:0000313" key="6">
    <source>
        <dbReference type="Proteomes" id="UP001278766"/>
    </source>
</evidence>
<dbReference type="AlphaFoldDB" id="A0AAE0LMB9"/>
<organism evidence="5 6">
    <name type="scientific">Chaetomium fimeti</name>
    <dbReference type="NCBI Taxonomy" id="1854472"/>
    <lineage>
        <taxon>Eukaryota</taxon>
        <taxon>Fungi</taxon>
        <taxon>Dikarya</taxon>
        <taxon>Ascomycota</taxon>
        <taxon>Pezizomycotina</taxon>
        <taxon>Sordariomycetes</taxon>
        <taxon>Sordariomycetidae</taxon>
        <taxon>Sordariales</taxon>
        <taxon>Chaetomiaceae</taxon>
        <taxon>Chaetomium</taxon>
    </lineage>
</organism>
<keyword evidence="3" id="KW-0560">Oxidoreductase</keyword>
<evidence type="ECO:0000259" key="4">
    <source>
        <dbReference type="Pfam" id="PF07992"/>
    </source>
</evidence>
<reference evidence="5" key="1">
    <citation type="journal article" date="2023" name="Mol. Phylogenet. Evol.">
        <title>Genome-scale phylogeny and comparative genomics of the fungal order Sordariales.</title>
        <authorList>
            <person name="Hensen N."/>
            <person name="Bonometti L."/>
            <person name="Westerberg I."/>
            <person name="Brannstrom I.O."/>
            <person name="Guillou S."/>
            <person name="Cros-Aarteil S."/>
            <person name="Calhoun S."/>
            <person name="Haridas S."/>
            <person name="Kuo A."/>
            <person name="Mondo S."/>
            <person name="Pangilinan J."/>
            <person name="Riley R."/>
            <person name="LaButti K."/>
            <person name="Andreopoulos B."/>
            <person name="Lipzen A."/>
            <person name="Chen C."/>
            <person name="Yan M."/>
            <person name="Daum C."/>
            <person name="Ng V."/>
            <person name="Clum A."/>
            <person name="Steindorff A."/>
            <person name="Ohm R.A."/>
            <person name="Martin F."/>
            <person name="Silar P."/>
            <person name="Natvig D.O."/>
            <person name="Lalanne C."/>
            <person name="Gautier V."/>
            <person name="Ament-Velasquez S.L."/>
            <person name="Kruys A."/>
            <person name="Hutchinson M.I."/>
            <person name="Powell A.J."/>
            <person name="Barry K."/>
            <person name="Miller A.N."/>
            <person name="Grigoriev I.V."/>
            <person name="Debuchy R."/>
            <person name="Gladieux P."/>
            <person name="Hiltunen Thoren M."/>
            <person name="Johannesson H."/>
        </authorList>
    </citation>
    <scope>NUCLEOTIDE SEQUENCE</scope>
    <source>
        <strain evidence="5">CBS 168.71</strain>
    </source>
</reference>
<evidence type="ECO:0000313" key="5">
    <source>
        <dbReference type="EMBL" id="KAK3290135.1"/>
    </source>
</evidence>
<evidence type="ECO:0000256" key="3">
    <source>
        <dbReference type="ARBA" id="ARBA00023002"/>
    </source>
</evidence>
<evidence type="ECO:0000256" key="1">
    <source>
        <dbReference type="ARBA" id="ARBA00009333"/>
    </source>
</evidence>
<dbReference type="InterPro" id="IPR050097">
    <property type="entry name" value="Ferredoxin-NADP_redctase_2"/>
</dbReference>
<reference evidence="5" key="2">
    <citation type="submission" date="2023-06" db="EMBL/GenBank/DDBJ databases">
        <authorList>
            <consortium name="Lawrence Berkeley National Laboratory"/>
            <person name="Haridas S."/>
            <person name="Hensen N."/>
            <person name="Bonometti L."/>
            <person name="Westerberg I."/>
            <person name="Brannstrom I.O."/>
            <person name="Guillou S."/>
            <person name="Cros-Aarteil S."/>
            <person name="Calhoun S."/>
            <person name="Kuo A."/>
            <person name="Mondo S."/>
            <person name="Pangilinan J."/>
            <person name="Riley R."/>
            <person name="Labutti K."/>
            <person name="Andreopoulos B."/>
            <person name="Lipzen A."/>
            <person name="Chen C."/>
            <person name="Yanf M."/>
            <person name="Daum C."/>
            <person name="Ng V."/>
            <person name="Clum A."/>
            <person name="Steindorff A."/>
            <person name="Ohm R."/>
            <person name="Martin F."/>
            <person name="Silar P."/>
            <person name="Natvig D."/>
            <person name="Lalanne C."/>
            <person name="Gautier V."/>
            <person name="Ament-Velasquez S.L."/>
            <person name="Kruys A."/>
            <person name="Hutchinson M.I."/>
            <person name="Powell A.J."/>
            <person name="Barry K."/>
            <person name="Miller A.N."/>
            <person name="Grigoriev I.V."/>
            <person name="Debuchy R."/>
            <person name="Gladieux P."/>
            <person name="Thoren M.H."/>
            <person name="Johannesson H."/>
        </authorList>
    </citation>
    <scope>NUCLEOTIDE SEQUENCE</scope>
    <source>
        <strain evidence="5">CBS 168.71</strain>
    </source>
</reference>